<keyword evidence="1" id="KW-0472">Membrane</keyword>
<keyword evidence="3" id="KW-1185">Reference proteome</keyword>
<organism evidence="2 3">
    <name type="scientific">Paraburkholderia dinghuensis</name>
    <dbReference type="NCBI Taxonomy" id="2305225"/>
    <lineage>
        <taxon>Bacteria</taxon>
        <taxon>Pseudomonadati</taxon>
        <taxon>Pseudomonadota</taxon>
        <taxon>Betaproteobacteria</taxon>
        <taxon>Burkholderiales</taxon>
        <taxon>Burkholderiaceae</taxon>
        <taxon>Paraburkholderia</taxon>
    </lineage>
</organism>
<evidence type="ECO:0000256" key="1">
    <source>
        <dbReference type="SAM" id="Phobius"/>
    </source>
</evidence>
<protein>
    <submittedName>
        <fullName evidence="2">Uncharacterized protein</fullName>
    </submittedName>
</protein>
<dbReference type="Proteomes" id="UP000272778">
    <property type="component" value="Unassembled WGS sequence"/>
</dbReference>
<feature type="transmembrane region" description="Helical" evidence="1">
    <location>
        <begin position="36"/>
        <end position="56"/>
    </location>
</feature>
<dbReference type="AlphaFoldDB" id="A0A3N6Q3K3"/>
<evidence type="ECO:0000313" key="2">
    <source>
        <dbReference type="EMBL" id="RQH06936.1"/>
    </source>
</evidence>
<reference evidence="2 3" key="1">
    <citation type="submission" date="2018-11" db="EMBL/GenBank/DDBJ databases">
        <title>Paraburkholderia sp. DHOA04, isolated from soil.</title>
        <authorList>
            <person name="Gao Z.-H."/>
            <person name="Qiu L.-H."/>
            <person name="Fu J.-C."/>
        </authorList>
    </citation>
    <scope>NUCLEOTIDE SEQUENCE [LARGE SCALE GENOMIC DNA]</scope>
    <source>
        <strain evidence="2 3">DHOA04</strain>
    </source>
</reference>
<dbReference type="RefSeq" id="WP_124150825.1">
    <property type="nucleotide sequence ID" value="NZ_RQIS01000006.1"/>
</dbReference>
<gene>
    <name evidence="2" type="ORF">D1Y85_09610</name>
</gene>
<name>A0A3N6Q3K3_9BURK</name>
<keyword evidence="1" id="KW-0812">Transmembrane</keyword>
<proteinExistence type="predicted"/>
<comment type="caution">
    <text evidence="2">The sequence shown here is derived from an EMBL/GenBank/DDBJ whole genome shotgun (WGS) entry which is preliminary data.</text>
</comment>
<keyword evidence="1" id="KW-1133">Transmembrane helix</keyword>
<dbReference type="EMBL" id="RQIS01000006">
    <property type="protein sequence ID" value="RQH06936.1"/>
    <property type="molecule type" value="Genomic_DNA"/>
</dbReference>
<evidence type="ECO:0000313" key="3">
    <source>
        <dbReference type="Proteomes" id="UP000272778"/>
    </source>
</evidence>
<sequence>MPRVMQPQTFWRADKTNTYKRSEGTLNFAFRKRLRIALFETNAFLLPIALLVSRTLSAFSDLQ</sequence>
<accession>A0A3N6Q3K3</accession>